<dbReference type="EMBL" id="CP001390">
    <property type="protein sequence ID" value="ACM19746.1"/>
    <property type="molecule type" value="Genomic_DNA"/>
</dbReference>
<dbReference type="KEGG" id="geo:Geob_1386"/>
<dbReference type="GO" id="GO:0016020">
    <property type="term" value="C:membrane"/>
    <property type="evidence" value="ECO:0007669"/>
    <property type="project" value="TreeGrafter"/>
</dbReference>
<feature type="domain" description="AB hydrolase-1" evidence="2">
    <location>
        <begin position="19"/>
        <end position="249"/>
    </location>
</feature>
<dbReference type="GO" id="GO:0016746">
    <property type="term" value="F:acyltransferase activity"/>
    <property type="evidence" value="ECO:0007669"/>
    <property type="project" value="UniProtKB-KW"/>
</dbReference>
<dbReference type="PRINTS" id="PR00111">
    <property type="entry name" value="ABHYDROLASE"/>
</dbReference>
<dbReference type="PANTHER" id="PTHR43798:SF31">
    <property type="entry name" value="AB HYDROLASE SUPERFAMILY PROTEIN YCLE"/>
    <property type="match status" value="1"/>
</dbReference>
<evidence type="ECO:0000256" key="1">
    <source>
        <dbReference type="ARBA" id="ARBA00022801"/>
    </source>
</evidence>
<keyword evidence="3" id="KW-0012">Acyltransferase</keyword>
<sequence>MKYDREGLCLSYDDLGDGPAVILIHGFPLNRQMWLPQAKAVTGAGFRLITPDLRGFGESEPGTGVYSMDTFADDLIALMDRLEIKKAVVGGMSMGGYVLLNLLARHPDRIIAPCFIVTRSGADDEAGKAKRKAMADDVRAFGARIAADIFAKLLFAEETTGKKPEMVAQVSAWMQAANPVGMAGGLLAIGDRQDYTPLLGRITMPSLVIGATEDRAMARENFDILVSGLPHASNCMIAGAGHMVNMEKADEFNACLLKFLQELKDGTASGCN</sequence>
<dbReference type="AlphaFoldDB" id="B9M4M0"/>
<evidence type="ECO:0000313" key="4">
    <source>
        <dbReference type="Proteomes" id="UP000007721"/>
    </source>
</evidence>
<dbReference type="PANTHER" id="PTHR43798">
    <property type="entry name" value="MONOACYLGLYCEROL LIPASE"/>
    <property type="match status" value="1"/>
</dbReference>
<proteinExistence type="predicted"/>
<protein>
    <submittedName>
        <fullName evidence="3">Hydrolase or acyltransferase, alpha/beta fold family</fullName>
    </submittedName>
</protein>
<keyword evidence="1 3" id="KW-0378">Hydrolase</keyword>
<dbReference type="InterPro" id="IPR029058">
    <property type="entry name" value="AB_hydrolase_fold"/>
</dbReference>
<dbReference type="ESTHER" id="9delt-q0ygi0">
    <property type="family name" value="Epoxide_hydrolase"/>
</dbReference>
<accession>B9M4M0</accession>
<dbReference type="Gene3D" id="3.40.50.1820">
    <property type="entry name" value="alpha/beta hydrolase"/>
    <property type="match status" value="1"/>
</dbReference>
<keyword evidence="4" id="KW-1185">Reference proteome</keyword>
<dbReference type="HOGENOM" id="CLU_020336_50_1_7"/>
<dbReference type="STRING" id="316067.Geob_1386"/>
<dbReference type="eggNOG" id="COG2267">
    <property type="taxonomic scope" value="Bacteria"/>
</dbReference>
<dbReference type="PRINTS" id="PR00412">
    <property type="entry name" value="EPOXHYDRLASE"/>
</dbReference>
<evidence type="ECO:0000259" key="2">
    <source>
        <dbReference type="Pfam" id="PF00561"/>
    </source>
</evidence>
<organism evidence="3 4">
    <name type="scientific">Geotalea daltonii (strain DSM 22248 / JCM 15807 / FRC-32)</name>
    <name type="common">Geobacter daltonii</name>
    <dbReference type="NCBI Taxonomy" id="316067"/>
    <lineage>
        <taxon>Bacteria</taxon>
        <taxon>Pseudomonadati</taxon>
        <taxon>Thermodesulfobacteriota</taxon>
        <taxon>Desulfuromonadia</taxon>
        <taxon>Geobacterales</taxon>
        <taxon>Geobacteraceae</taxon>
        <taxon>Geotalea</taxon>
    </lineage>
</organism>
<dbReference type="GO" id="GO:0016787">
    <property type="term" value="F:hydrolase activity"/>
    <property type="evidence" value="ECO:0007669"/>
    <property type="project" value="UniProtKB-KW"/>
</dbReference>
<keyword evidence="3" id="KW-0808">Transferase</keyword>
<reference evidence="3 4" key="1">
    <citation type="submission" date="2009-01" db="EMBL/GenBank/DDBJ databases">
        <title>Complete sequence of Geobacter sp. FRC-32.</title>
        <authorList>
            <consortium name="US DOE Joint Genome Institute"/>
            <person name="Lucas S."/>
            <person name="Copeland A."/>
            <person name="Lapidus A."/>
            <person name="Glavina del Rio T."/>
            <person name="Dalin E."/>
            <person name="Tice H."/>
            <person name="Bruce D."/>
            <person name="Goodwin L."/>
            <person name="Pitluck S."/>
            <person name="Saunders E."/>
            <person name="Brettin T."/>
            <person name="Detter J.C."/>
            <person name="Han C."/>
            <person name="Larimer F."/>
            <person name="Land M."/>
            <person name="Hauser L."/>
            <person name="Kyrpides N."/>
            <person name="Ovchinnikova G."/>
            <person name="Kostka J."/>
            <person name="Richardson P."/>
        </authorList>
    </citation>
    <scope>NUCLEOTIDE SEQUENCE [LARGE SCALE GENOMIC DNA]</scope>
    <source>
        <strain evidence="4">DSM 22248 / JCM 15807 / FRC-32</strain>
    </source>
</reference>
<dbReference type="OrthoDB" id="5338718at2"/>
<gene>
    <name evidence="3" type="ordered locus">Geob_1386</name>
</gene>
<dbReference type="InterPro" id="IPR050266">
    <property type="entry name" value="AB_hydrolase_sf"/>
</dbReference>
<evidence type="ECO:0000313" key="3">
    <source>
        <dbReference type="EMBL" id="ACM19746.1"/>
    </source>
</evidence>
<name>B9M4M0_GEODF</name>
<dbReference type="InterPro" id="IPR000073">
    <property type="entry name" value="AB_hydrolase_1"/>
</dbReference>
<dbReference type="RefSeq" id="WP_012646475.1">
    <property type="nucleotide sequence ID" value="NC_011979.1"/>
</dbReference>
<dbReference type="Proteomes" id="UP000007721">
    <property type="component" value="Chromosome"/>
</dbReference>
<dbReference type="SUPFAM" id="SSF53474">
    <property type="entry name" value="alpha/beta-Hydrolases"/>
    <property type="match status" value="1"/>
</dbReference>
<dbReference type="InterPro" id="IPR000639">
    <property type="entry name" value="Epox_hydrolase-like"/>
</dbReference>
<dbReference type="Pfam" id="PF00561">
    <property type="entry name" value="Abhydrolase_1"/>
    <property type="match status" value="1"/>
</dbReference>